<sequence length="470" mass="54062">MVRRLARTLFPSSGLGGRCSVTGIIWFLAGWILLIQAYTSLYPGQPRLRAEQVEPWTRGSRIRRDLEELVDEDRSSEIKRLREEVVPVRLTPKQKSAAQQAANKAKLAFYFPDKNIAINPLTADDEDWQVFFPARQWLDTEGRTIQAHGGGILYVEETRMYYWYGENKDGPTYRASKRSTSRVDVIGISCYSSRDLWAWKNEGLVIEADKTNKSSDLHVSNVVERPKVVYNDRTKQYVMWMHVDNVNYSKASVGIAVSPKPTGPFTYLRSMRPHNEDSRDMTLFKDDDGVAYIVYSSRDNSELHIGVLSEDYLDLRRGMRRILIGQHREAPVIFKHKGIYYMITSGCTGWLPNTAQVHAAMTMLGPWETIGDPCVGGSHELRRTTFYSQATFVLPLPGLSDTFLFMADRWRATDLKDSRYVWLPLTMDGPVDEPLDDEFEFPVWQRVSVYWYRKWTLPAGWNDVRAISLS</sequence>
<organism evidence="6 7">
    <name type="scientific">Riccia fluitans</name>
    <dbReference type="NCBI Taxonomy" id="41844"/>
    <lineage>
        <taxon>Eukaryota</taxon>
        <taxon>Viridiplantae</taxon>
        <taxon>Streptophyta</taxon>
        <taxon>Embryophyta</taxon>
        <taxon>Marchantiophyta</taxon>
        <taxon>Marchantiopsida</taxon>
        <taxon>Marchantiidae</taxon>
        <taxon>Marchantiales</taxon>
        <taxon>Ricciaceae</taxon>
        <taxon>Riccia</taxon>
    </lineage>
</organism>
<feature type="transmembrane region" description="Helical" evidence="5">
    <location>
        <begin position="21"/>
        <end position="39"/>
    </location>
</feature>
<evidence type="ECO:0000256" key="1">
    <source>
        <dbReference type="ARBA" id="ARBA00009865"/>
    </source>
</evidence>
<keyword evidence="7" id="KW-1185">Reference proteome</keyword>
<dbReference type="PANTHER" id="PTHR22925">
    <property type="entry name" value="GLYCOSYL HYDROLASE 43 FAMILY MEMBER"/>
    <property type="match status" value="1"/>
</dbReference>
<evidence type="ECO:0000256" key="5">
    <source>
        <dbReference type="SAM" id="Phobius"/>
    </source>
</evidence>
<comment type="caution">
    <text evidence="6">The sequence shown here is derived from an EMBL/GenBank/DDBJ whole genome shotgun (WGS) entry which is preliminary data.</text>
</comment>
<keyword evidence="5" id="KW-1133">Transmembrane helix</keyword>
<accession>A0ABD1ZGG7</accession>
<dbReference type="PANTHER" id="PTHR22925:SF3">
    <property type="entry name" value="GLYCOSYL HYDROLASE FAMILY PROTEIN 43"/>
    <property type="match status" value="1"/>
</dbReference>
<keyword evidence="2 4" id="KW-0378">Hydrolase</keyword>
<protein>
    <submittedName>
        <fullName evidence="6">Uncharacterized protein</fullName>
    </submittedName>
</protein>
<dbReference type="CDD" id="cd18825">
    <property type="entry name" value="GH43_CtGH43-like"/>
    <property type="match status" value="1"/>
</dbReference>
<evidence type="ECO:0000313" key="7">
    <source>
        <dbReference type="Proteomes" id="UP001605036"/>
    </source>
</evidence>
<keyword evidence="5" id="KW-0472">Membrane</keyword>
<dbReference type="GO" id="GO:0005975">
    <property type="term" value="P:carbohydrate metabolic process"/>
    <property type="evidence" value="ECO:0007669"/>
    <property type="project" value="UniProtKB-ARBA"/>
</dbReference>
<keyword evidence="5" id="KW-0812">Transmembrane</keyword>
<reference evidence="6 7" key="1">
    <citation type="submission" date="2024-09" db="EMBL/GenBank/DDBJ databases">
        <title>Chromosome-scale assembly of Riccia fluitans.</title>
        <authorList>
            <person name="Paukszto L."/>
            <person name="Sawicki J."/>
            <person name="Karawczyk K."/>
            <person name="Piernik-Szablinska J."/>
            <person name="Szczecinska M."/>
            <person name="Mazdziarz M."/>
        </authorList>
    </citation>
    <scope>NUCLEOTIDE SEQUENCE [LARGE SCALE GENOMIC DNA]</scope>
    <source>
        <strain evidence="6">Rf_01</strain>
        <tissue evidence="6">Aerial parts of the thallus</tissue>
    </source>
</reference>
<dbReference type="AlphaFoldDB" id="A0ABD1ZGG7"/>
<keyword evidence="3 4" id="KW-0326">Glycosidase</keyword>
<gene>
    <name evidence="6" type="ORF">R1flu_018553</name>
</gene>
<dbReference type="Gene3D" id="2.115.10.20">
    <property type="entry name" value="Glycosyl hydrolase domain, family 43"/>
    <property type="match status" value="1"/>
</dbReference>
<dbReference type="InterPro" id="IPR023296">
    <property type="entry name" value="Glyco_hydro_beta-prop_sf"/>
</dbReference>
<evidence type="ECO:0000256" key="3">
    <source>
        <dbReference type="ARBA" id="ARBA00023295"/>
    </source>
</evidence>
<comment type="similarity">
    <text evidence="1 4">Belongs to the glycosyl hydrolase 43 family.</text>
</comment>
<dbReference type="EMBL" id="JBHFFA010000001">
    <property type="protein sequence ID" value="KAL2650425.1"/>
    <property type="molecule type" value="Genomic_DNA"/>
</dbReference>
<dbReference type="InterPro" id="IPR006710">
    <property type="entry name" value="Glyco_hydro_43"/>
</dbReference>
<proteinExistence type="inferred from homology"/>
<name>A0ABD1ZGG7_9MARC</name>
<evidence type="ECO:0000313" key="6">
    <source>
        <dbReference type="EMBL" id="KAL2650425.1"/>
    </source>
</evidence>
<evidence type="ECO:0000256" key="4">
    <source>
        <dbReference type="RuleBase" id="RU361187"/>
    </source>
</evidence>
<dbReference type="Proteomes" id="UP001605036">
    <property type="component" value="Unassembled WGS sequence"/>
</dbReference>
<evidence type="ECO:0000256" key="2">
    <source>
        <dbReference type="ARBA" id="ARBA00022801"/>
    </source>
</evidence>
<dbReference type="Pfam" id="PF04616">
    <property type="entry name" value="Glyco_hydro_43"/>
    <property type="match status" value="1"/>
</dbReference>
<dbReference type="SUPFAM" id="SSF75005">
    <property type="entry name" value="Arabinanase/levansucrase/invertase"/>
    <property type="match status" value="1"/>
</dbReference>
<dbReference type="GO" id="GO:0004553">
    <property type="term" value="F:hydrolase activity, hydrolyzing O-glycosyl compounds"/>
    <property type="evidence" value="ECO:0007669"/>
    <property type="project" value="UniProtKB-ARBA"/>
</dbReference>